<dbReference type="Proteomes" id="UP000436006">
    <property type="component" value="Unassembled WGS sequence"/>
</dbReference>
<reference evidence="1 2" key="1">
    <citation type="submission" date="2019-12" db="EMBL/GenBank/DDBJ databases">
        <title>Spirosoma sp. HMF4905 genome sequencing and assembly.</title>
        <authorList>
            <person name="Kang H."/>
            <person name="Cha I."/>
            <person name="Kim H."/>
            <person name="Joh K."/>
        </authorList>
    </citation>
    <scope>NUCLEOTIDE SEQUENCE [LARGE SCALE GENOMIC DNA]</scope>
    <source>
        <strain evidence="1 2">HMF4905</strain>
    </source>
</reference>
<protein>
    <submittedName>
        <fullName evidence="1">Uncharacterized protein</fullName>
    </submittedName>
</protein>
<keyword evidence="2" id="KW-1185">Reference proteome</keyword>
<sequence length="143" mass="16008">MYIDQTVYLFVLLVFTPFLTLGQKVTNSGLMSRAISLSDKTFIIGEEGEASKTGNDLNLYLIFHKDGSATFRAKRGNTITKENPLSWQFVGDSLYIQNSPITIQAEGKMQTIDREPMKYFTVKAPGGYVLKGKGDQMLLIELK</sequence>
<comment type="caution">
    <text evidence="1">The sequence shown here is derived from an EMBL/GenBank/DDBJ whole genome shotgun (WGS) entry which is preliminary data.</text>
</comment>
<organism evidence="1 2">
    <name type="scientific">Spirosoma arboris</name>
    <dbReference type="NCBI Taxonomy" id="2682092"/>
    <lineage>
        <taxon>Bacteria</taxon>
        <taxon>Pseudomonadati</taxon>
        <taxon>Bacteroidota</taxon>
        <taxon>Cytophagia</taxon>
        <taxon>Cytophagales</taxon>
        <taxon>Cytophagaceae</taxon>
        <taxon>Spirosoma</taxon>
    </lineage>
</organism>
<gene>
    <name evidence="1" type="ORF">GO755_31340</name>
</gene>
<name>A0A7K1SLA6_9BACT</name>
<evidence type="ECO:0000313" key="1">
    <source>
        <dbReference type="EMBL" id="MVM34565.1"/>
    </source>
</evidence>
<accession>A0A7K1SLA6</accession>
<evidence type="ECO:0000313" key="2">
    <source>
        <dbReference type="Proteomes" id="UP000436006"/>
    </source>
</evidence>
<proteinExistence type="predicted"/>
<dbReference type="RefSeq" id="WP_157589380.1">
    <property type="nucleotide sequence ID" value="NZ_WPIN01000016.1"/>
</dbReference>
<dbReference type="EMBL" id="WPIN01000016">
    <property type="protein sequence ID" value="MVM34565.1"/>
    <property type="molecule type" value="Genomic_DNA"/>
</dbReference>
<dbReference type="AlphaFoldDB" id="A0A7K1SLA6"/>